<feature type="compositionally biased region" description="Low complexity" evidence="10">
    <location>
        <begin position="1597"/>
        <end position="1610"/>
    </location>
</feature>
<feature type="region of interest" description="Disordered" evidence="10">
    <location>
        <begin position="1334"/>
        <end position="1471"/>
    </location>
</feature>
<feature type="compositionally biased region" description="Low complexity" evidence="10">
    <location>
        <begin position="1399"/>
        <end position="1408"/>
    </location>
</feature>
<feature type="region of interest" description="Disordered" evidence="10">
    <location>
        <begin position="312"/>
        <end position="416"/>
    </location>
</feature>
<feature type="compositionally biased region" description="Basic and acidic residues" evidence="10">
    <location>
        <begin position="62"/>
        <end position="74"/>
    </location>
</feature>
<feature type="compositionally biased region" description="Low complexity" evidence="10">
    <location>
        <begin position="849"/>
        <end position="867"/>
    </location>
</feature>
<feature type="compositionally biased region" description="Low complexity" evidence="10">
    <location>
        <begin position="1513"/>
        <end position="1524"/>
    </location>
</feature>
<evidence type="ECO:0000256" key="2">
    <source>
        <dbReference type="ARBA" id="ARBA00006378"/>
    </source>
</evidence>
<dbReference type="RefSeq" id="XP_003014114.1">
    <property type="nucleotide sequence ID" value="XM_003014068.1"/>
</dbReference>
<evidence type="ECO:0000313" key="11">
    <source>
        <dbReference type="EMBL" id="EFE33474.1"/>
    </source>
</evidence>
<feature type="region of interest" description="Disordered" evidence="10">
    <location>
        <begin position="1308"/>
        <end position="1327"/>
    </location>
</feature>
<keyword evidence="7" id="KW-0804">Transcription</keyword>
<feature type="region of interest" description="Disordered" evidence="10">
    <location>
        <begin position="1593"/>
        <end position="1639"/>
    </location>
</feature>
<feature type="compositionally biased region" description="Basic and acidic residues" evidence="10">
    <location>
        <begin position="1381"/>
        <end position="1390"/>
    </location>
</feature>
<feature type="region of interest" description="Disordered" evidence="10">
    <location>
        <begin position="968"/>
        <end position="992"/>
    </location>
</feature>
<comment type="similarity">
    <text evidence="2">Belongs to the Mediator complex subunit 31 family.</text>
</comment>
<dbReference type="Gene3D" id="1.10.10.1340">
    <property type="entry name" value="Mediator of RNA polymerase II, submodule Med31 (Soh1)"/>
    <property type="match status" value="1"/>
</dbReference>
<feature type="region of interest" description="Disordered" evidence="10">
    <location>
        <begin position="849"/>
        <end position="874"/>
    </location>
</feature>
<dbReference type="GO" id="GO:0003712">
    <property type="term" value="F:transcription coregulator activity"/>
    <property type="evidence" value="ECO:0007669"/>
    <property type="project" value="InterPro"/>
</dbReference>
<feature type="compositionally biased region" description="Polar residues" evidence="10">
    <location>
        <begin position="1444"/>
        <end position="1468"/>
    </location>
</feature>
<organism evidence="11 12">
    <name type="scientific">Arthroderma benhamiae (strain ATCC MYA-4681 / CBS 112371)</name>
    <name type="common">Trichophyton mentagrophytes</name>
    <dbReference type="NCBI Taxonomy" id="663331"/>
    <lineage>
        <taxon>Eukaryota</taxon>
        <taxon>Fungi</taxon>
        <taxon>Dikarya</taxon>
        <taxon>Ascomycota</taxon>
        <taxon>Pezizomycotina</taxon>
        <taxon>Eurotiomycetes</taxon>
        <taxon>Eurotiomycetidae</taxon>
        <taxon>Onygenales</taxon>
        <taxon>Arthrodermataceae</taxon>
        <taxon>Trichophyton</taxon>
    </lineage>
</organism>
<comment type="caution">
    <text evidence="11">The sequence shown here is derived from an EMBL/GenBank/DDBJ whole genome shotgun (WGS) entry which is preliminary data.</text>
</comment>
<feature type="compositionally biased region" description="Basic and acidic residues" evidence="10">
    <location>
        <begin position="40"/>
        <end position="50"/>
    </location>
</feature>
<evidence type="ECO:0000256" key="6">
    <source>
        <dbReference type="ARBA" id="ARBA00023159"/>
    </source>
</evidence>
<dbReference type="InterPro" id="IPR039786">
    <property type="entry name" value="EFR3"/>
</dbReference>
<accession>D4AU21</accession>
<dbReference type="InterPro" id="IPR049150">
    <property type="entry name" value="EFR3_HEAT-like_rpt"/>
</dbReference>
<dbReference type="EMBL" id="ABSU01000010">
    <property type="protein sequence ID" value="EFE33474.1"/>
    <property type="molecule type" value="Genomic_DNA"/>
</dbReference>
<name>D4AU21_ARTBC</name>
<evidence type="ECO:0000256" key="7">
    <source>
        <dbReference type="ARBA" id="ARBA00023163"/>
    </source>
</evidence>
<sequence>MTVSAAICLAARVRRRRDVLCVFSRVCLAVLAAGSSGRAGEGERRGKDAGEETQAGGAIDDGQSKRAKEKRISEGEDDEEEKMKKKKRRREVVKKLKSRTFGSGVAFGLLLYQPSSPSPSLTLLLLYCPLSLLTTTDCPSSLSVLLLLLTLSITLSLSLTIHCLLSALLQQRRLPQSTLQSLSLYHYLLFHCSTVSMNPPAPSSPRFTLELEFVLSLANPHYLSHLAVAHPQLLGITSSKEKDSNASRDRDATSREKDDSEAFAAYLAYLYDYWRRPEYVQFLSHPGATLRALRLLQEEAFRVAVIRPQARKRTTSQLARRRRTEDLDRGQTTGEKTGDTQGYSEDIQRIYRRQKRREEKREIYGSSLAASSRRPGSITTTTTTTTTTLRPPSLQPLRPLQREDRKKRRREMHSVRQACRPKHQVLVLKCYPRFQKGVQVVRPNSSELSYLLHYASTRRSKLLKVGAFLEKRAARDVWRQKLGNVQVTMQLLAALIEKLPRDLPLYASSVLAILDTVLQHSNDIAMVEETIPTFQVFCSHQDATALSADIDYINQYRDVVRKYASFTSRTTTTTTNTTTTSTATDLRWRNVGLQAIRAVVGSEALGADWSRQLNIVLPVILHTLYHSGDPGLLQLQQRAVCSENLEKEHARRRRMSIATVQTVDTVEAGDPESASGTAADADKAAEVEAQVLAFRCLEKVFTPGSNRLQIRLATALVLEFIVSRNPPRPKNDTSWATDLLEVIVNWAPVQDRFVVLVTLVEALAERPLVDGQLEPQLGLVYMIEWLLSSSINLIGLSVMDVLIALLRFIVLLLHLGEGRVKVVPPPSKTAFAHPLALAHTDDAALPASTTATAATTTGSAEEGGTATNSRPSSGSMRQELLVLLQSSVANLANHVYYTDQVSDMVKTIVSRIRPASAPASSTNNSDHDESERAAADESSSVVSDTYFSTPNARIIALKAVKDTLDVANRPGAGSSSSRAGGGGGGGTHARHPVPVHAWEGTQWLLRDADRDVKYAYVDALLCWLKLETNDSDLRAPAEPLKVGKRKDRGADLSDSAEKLVRKALPASGPDDNNKVAAAEVSRFLQHLHFNIYEIATDPAVSEADILLSHLLLVSLVDRLGVNAIRYGLPVIMKLQSYCLDPSTPASPLKAGSLVHGYLSAVVERFTLEGTKLGRDILNEVVRRKKNGLWLTKVQLPPLPAARILAEQPLNPSDTNTGPVVQPNKSAYTPFTSIAELVSQIETAYNQSCLSPASSPASSPGAAVQGLAATLSFQPPARHLPTTTLLPSYIKDQMLSSWSREACLASIEQERTRSSSITGSKSGSVPVRNHLNVTATAGKNGTASSPTGTDSSHGHGQKWHRPVSASAAAAVATTATAPGTRAESRKDRRQSLTEIPHPRSSTTASSSKDSTVRVNELRRVLSVMNTSNVRHPSPLRGHPPLCSDDASSAESMVTDTFSTSDAGFSSTGPAGNADAVLEKVQQTHAPQLDKDKDNKSTPPVPPLPHHPQSRKQPSRSSSACQSRSNSRSRPRSKTRTPSTSRRAASPQTSTTRSRKHSRSAAENPVDAWDPSLTQNPILLRSVSQSRRAEVDKLLGGIATPTPTTPDADTVVPMPPHDGVKGLLAPSRSISGRRGIGPPPY</sequence>
<dbReference type="eggNOG" id="KOG4086">
    <property type="taxonomic scope" value="Eukaryota"/>
</dbReference>
<dbReference type="Proteomes" id="UP000008866">
    <property type="component" value="Unassembled WGS sequence"/>
</dbReference>
<feature type="region of interest" description="Disordered" evidence="10">
    <location>
        <begin position="914"/>
        <end position="942"/>
    </location>
</feature>
<feature type="region of interest" description="Disordered" evidence="10">
    <location>
        <begin position="1484"/>
        <end position="1570"/>
    </location>
</feature>
<evidence type="ECO:0000313" key="12">
    <source>
        <dbReference type="Proteomes" id="UP000008866"/>
    </source>
</evidence>
<evidence type="ECO:0000256" key="4">
    <source>
        <dbReference type="ARBA" id="ARBA00019660"/>
    </source>
</evidence>
<gene>
    <name evidence="11" type="ORF">ARB_07834</name>
</gene>
<feature type="compositionally biased region" description="Basic residues" evidence="10">
    <location>
        <begin position="312"/>
        <end position="322"/>
    </location>
</feature>
<dbReference type="PANTHER" id="PTHR47766">
    <property type="entry name" value="PROTEIN EFR3"/>
    <property type="match status" value="1"/>
</dbReference>
<feature type="compositionally biased region" description="Basic and acidic residues" evidence="10">
    <location>
        <begin position="925"/>
        <end position="935"/>
    </location>
</feature>
<evidence type="ECO:0000256" key="5">
    <source>
        <dbReference type="ARBA" id="ARBA00023015"/>
    </source>
</evidence>
<feature type="region of interest" description="Disordered" evidence="10">
    <location>
        <begin position="37"/>
        <end position="89"/>
    </location>
</feature>
<dbReference type="GO" id="GO:0016592">
    <property type="term" value="C:mediator complex"/>
    <property type="evidence" value="ECO:0007669"/>
    <property type="project" value="InterPro"/>
</dbReference>
<comment type="similarity">
    <text evidence="3">Belongs to the EFR3 family.</text>
</comment>
<evidence type="ECO:0000256" key="3">
    <source>
        <dbReference type="ARBA" id="ARBA00010216"/>
    </source>
</evidence>
<proteinExistence type="inferred from homology"/>
<dbReference type="GeneID" id="9521531"/>
<dbReference type="Pfam" id="PF21072">
    <property type="entry name" value="EFR3"/>
    <property type="match status" value="2"/>
</dbReference>
<feature type="compositionally biased region" description="Polar residues" evidence="10">
    <location>
        <begin position="330"/>
        <end position="343"/>
    </location>
</feature>
<dbReference type="HOGENOM" id="CLU_003271_0_0_1"/>
<dbReference type="InterPro" id="IPR008831">
    <property type="entry name" value="Mediator_Med31"/>
</dbReference>
<feature type="compositionally biased region" description="Low complexity" evidence="10">
    <location>
        <begin position="1534"/>
        <end position="1550"/>
    </location>
</feature>
<dbReference type="Pfam" id="PF05669">
    <property type="entry name" value="Med31"/>
    <property type="match status" value="1"/>
</dbReference>
<feature type="compositionally biased region" description="Polar residues" evidence="10">
    <location>
        <begin position="1334"/>
        <end position="1350"/>
    </location>
</feature>
<dbReference type="PANTHER" id="PTHR47766:SF1">
    <property type="entry name" value="PROTEIN EFR3"/>
    <property type="match status" value="1"/>
</dbReference>
<dbReference type="STRING" id="663331.D4AU21"/>
<dbReference type="eggNOG" id="KOG1877">
    <property type="taxonomic scope" value="Eukaryota"/>
</dbReference>
<keyword evidence="5" id="KW-0805">Transcription regulation</keyword>
<keyword evidence="6" id="KW-0010">Activator</keyword>
<keyword evidence="8" id="KW-0539">Nucleus</keyword>
<feature type="compositionally biased region" description="Low complexity" evidence="10">
    <location>
        <begin position="1362"/>
        <end position="1376"/>
    </location>
</feature>
<dbReference type="KEGG" id="abe:ARB_07834"/>
<evidence type="ECO:0000256" key="8">
    <source>
        <dbReference type="ARBA" id="ARBA00023242"/>
    </source>
</evidence>
<keyword evidence="12" id="KW-1185">Reference proteome</keyword>
<feature type="compositionally biased region" description="Low complexity" evidence="10">
    <location>
        <begin position="1313"/>
        <end position="1323"/>
    </location>
</feature>
<evidence type="ECO:0000256" key="10">
    <source>
        <dbReference type="SAM" id="MobiDB-lite"/>
    </source>
</evidence>
<comment type="subcellular location">
    <subcellularLocation>
        <location evidence="1">Nucleus</location>
    </subcellularLocation>
</comment>
<dbReference type="GO" id="GO:0005886">
    <property type="term" value="C:plasma membrane"/>
    <property type="evidence" value="ECO:0007669"/>
    <property type="project" value="TreeGrafter"/>
</dbReference>
<evidence type="ECO:0000256" key="1">
    <source>
        <dbReference type="ARBA" id="ARBA00004123"/>
    </source>
</evidence>
<dbReference type="InterPro" id="IPR038089">
    <property type="entry name" value="Med31_sf"/>
</dbReference>
<protein>
    <recommendedName>
        <fullName evidence="4">Mediator of RNA polymerase II transcription subunit 31</fullName>
    </recommendedName>
    <alternativeName>
        <fullName evidence="9">Mediator complex subunit 31</fullName>
    </alternativeName>
</protein>
<evidence type="ECO:0000256" key="9">
    <source>
        <dbReference type="ARBA" id="ARBA00031978"/>
    </source>
</evidence>
<feature type="compositionally biased region" description="Low complexity" evidence="10">
    <location>
        <begin position="379"/>
        <end position="399"/>
    </location>
</feature>
<dbReference type="GO" id="GO:0072659">
    <property type="term" value="P:protein localization to plasma membrane"/>
    <property type="evidence" value="ECO:0007669"/>
    <property type="project" value="InterPro"/>
</dbReference>
<dbReference type="GO" id="GO:0006355">
    <property type="term" value="P:regulation of DNA-templated transcription"/>
    <property type="evidence" value="ECO:0007669"/>
    <property type="project" value="InterPro"/>
</dbReference>
<reference evidence="12" key="1">
    <citation type="journal article" date="2011" name="Genome Biol.">
        <title>Comparative and functional genomics provide insights into the pathogenicity of dermatophytic fungi.</title>
        <authorList>
            <person name="Burmester A."/>
            <person name="Shelest E."/>
            <person name="Gloeckner G."/>
            <person name="Heddergott C."/>
            <person name="Schindler S."/>
            <person name="Staib P."/>
            <person name="Heidel A."/>
            <person name="Felder M."/>
            <person name="Petzold A."/>
            <person name="Szafranski K."/>
            <person name="Feuermann M."/>
            <person name="Pedruzzi I."/>
            <person name="Priebe S."/>
            <person name="Groth M."/>
            <person name="Winkler R."/>
            <person name="Li W."/>
            <person name="Kniemeyer O."/>
            <person name="Schroeckh V."/>
            <person name="Hertweck C."/>
            <person name="Hube B."/>
            <person name="White T.C."/>
            <person name="Platzer M."/>
            <person name="Guthke R."/>
            <person name="Heitman J."/>
            <person name="Woestemeyer J."/>
            <person name="Zipfel P.F."/>
            <person name="Monod M."/>
            <person name="Brakhage A.A."/>
        </authorList>
    </citation>
    <scope>NUCLEOTIDE SEQUENCE [LARGE SCALE GENOMIC DNA]</scope>
    <source>
        <strain evidence="12">ATCC MYA-4681 / CBS 112371</strain>
    </source>
</reference>